<dbReference type="GO" id="GO:0005615">
    <property type="term" value="C:extracellular space"/>
    <property type="evidence" value="ECO:0007669"/>
    <property type="project" value="TreeGrafter"/>
</dbReference>
<dbReference type="GO" id="GO:0005886">
    <property type="term" value="C:plasma membrane"/>
    <property type="evidence" value="ECO:0007669"/>
    <property type="project" value="TreeGrafter"/>
</dbReference>
<feature type="signal peptide" evidence="4">
    <location>
        <begin position="1"/>
        <end position="20"/>
    </location>
</feature>
<dbReference type="InterPro" id="IPR029058">
    <property type="entry name" value="AB_hydrolase_fold"/>
</dbReference>
<keyword evidence="2" id="KW-0719">Serine esterase</keyword>
<proteinExistence type="inferred from homology"/>
<dbReference type="InterPro" id="IPR050654">
    <property type="entry name" value="AChE-related_enzymes"/>
</dbReference>
<dbReference type="GO" id="GO:0006581">
    <property type="term" value="P:acetylcholine catabolic process"/>
    <property type="evidence" value="ECO:0007669"/>
    <property type="project" value="TreeGrafter"/>
</dbReference>
<comment type="similarity">
    <text evidence="1">Belongs to the type-B carboxylesterase/lipase family.</text>
</comment>
<keyword evidence="6" id="KW-1185">Reference proteome</keyword>
<feature type="chain" id="PRO_5005328946" evidence="4">
    <location>
        <begin position="21"/>
        <end position="165"/>
    </location>
</feature>
<evidence type="ECO:0000256" key="3">
    <source>
        <dbReference type="ARBA" id="ARBA00022801"/>
    </source>
</evidence>
<protein>
    <submittedName>
        <fullName evidence="7">Acetylcholinesterase (inferred by orthology to a zebrafish protein)</fullName>
    </submittedName>
</protein>
<dbReference type="AlphaFoldDB" id="A0A0K0F0G2"/>
<keyword evidence="4" id="KW-0732">Signal</keyword>
<evidence type="ECO:0000256" key="2">
    <source>
        <dbReference type="ARBA" id="ARBA00022487"/>
    </source>
</evidence>
<evidence type="ECO:0000256" key="1">
    <source>
        <dbReference type="ARBA" id="ARBA00005964"/>
    </source>
</evidence>
<name>A0A0K0F0G2_STRVS</name>
<evidence type="ECO:0000259" key="5">
    <source>
        <dbReference type="Pfam" id="PF00135"/>
    </source>
</evidence>
<accession>A0A0K0F0G2</accession>
<sequence>MKLFLLFLLTLVSLFQCANNNKNKDKLVKTPFGRILEKKLRPVWTNTFNATHKVRACPQILRYLDFKDYDNLFPEKGTNECCLKLYMWVPKGKKLPVLVILHDFVSIRTASVDRYYGAYLAQKAKSFDITSNFRLNFFGFAYLGCGKQKSGNMGFLDQQMDLHSH</sequence>
<dbReference type="SUPFAM" id="SSF53474">
    <property type="entry name" value="alpha/beta-Hydrolases"/>
    <property type="match status" value="1"/>
</dbReference>
<evidence type="ECO:0000313" key="6">
    <source>
        <dbReference type="Proteomes" id="UP000035680"/>
    </source>
</evidence>
<dbReference type="WBParaSite" id="SVE_0227600.1">
    <property type="protein sequence ID" value="SVE_0227600.1"/>
    <property type="gene ID" value="SVE_0227600"/>
</dbReference>
<keyword evidence="3" id="KW-0378">Hydrolase</keyword>
<dbReference type="GO" id="GO:0003990">
    <property type="term" value="F:acetylcholinesterase activity"/>
    <property type="evidence" value="ECO:0007669"/>
    <property type="project" value="TreeGrafter"/>
</dbReference>
<dbReference type="Proteomes" id="UP000035680">
    <property type="component" value="Unassembled WGS sequence"/>
</dbReference>
<dbReference type="STRING" id="75913.A0A0K0F0G2"/>
<reference evidence="7" key="2">
    <citation type="submission" date="2015-08" db="UniProtKB">
        <authorList>
            <consortium name="WormBaseParasite"/>
        </authorList>
    </citation>
    <scope>IDENTIFICATION</scope>
</reference>
<dbReference type="InterPro" id="IPR002018">
    <property type="entry name" value="CarbesteraseB"/>
</dbReference>
<evidence type="ECO:0000313" key="7">
    <source>
        <dbReference type="WBParaSite" id="SVE_0227600.1"/>
    </source>
</evidence>
<evidence type="ECO:0000256" key="4">
    <source>
        <dbReference type="SAM" id="SignalP"/>
    </source>
</evidence>
<reference evidence="6" key="1">
    <citation type="submission" date="2014-07" db="EMBL/GenBank/DDBJ databases">
        <authorList>
            <person name="Martin A.A"/>
            <person name="De Silva N."/>
        </authorList>
    </citation>
    <scope>NUCLEOTIDE SEQUENCE</scope>
</reference>
<dbReference type="Pfam" id="PF00135">
    <property type="entry name" value="COesterase"/>
    <property type="match status" value="1"/>
</dbReference>
<dbReference type="PANTHER" id="PTHR43918">
    <property type="entry name" value="ACETYLCHOLINESTERASE"/>
    <property type="match status" value="1"/>
</dbReference>
<dbReference type="Gene3D" id="3.40.50.1820">
    <property type="entry name" value="alpha/beta hydrolase"/>
    <property type="match status" value="1"/>
</dbReference>
<dbReference type="PANTHER" id="PTHR43918:SF4">
    <property type="entry name" value="CARBOXYLIC ESTER HYDROLASE"/>
    <property type="match status" value="1"/>
</dbReference>
<feature type="domain" description="Carboxylesterase type B" evidence="5">
    <location>
        <begin position="42"/>
        <end position="162"/>
    </location>
</feature>
<organism evidence="6 7">
    <name type="scientific">Strongyloides venezuelensis</name>
    <name type="common">Threadworm</name>
    <dbReference type="NCBI Taxonomy" id="75913"/>
    <lineage>
        <taxon>Eukaryota</taxon>
        <taxon>Metazoa</taxon>
        <taxon>Ecdysozoa</taxon>
        <taxon>Nematoda</taxon>
        <taxon>Chromadorea</taxon>
        <taxon>Rhabditida</taxon>
        <taxon>Tylenchina</taxon>
        <taxon>Panagrolaimomorpha</taxon>
        <taxon>Strongyloidoidea</taxon>
        <taxon>Strongyloididae</taxon>
        <taxon>Strongyloides</taxon>
    </lineage>
</organism>
<dbReference type="GO" id="GO:0019695">
    <property type="term" value="P:choline metabolic process"/>
    <property type="evidence" value="ECO:0007669"/>
    <property type="project" value="TreeGrafter"/>
</dbReference>